<accession>A0A9P5U704</accession>
<dbReference type="InterPro" id="IPR001138">
    <property type="entry name" value="Zn2Cys6_DnaBD"/>
</dbReference>
<reference evidence="7" key="1">
    <citation type="submission" date="2020-11" db="EMBL/GenBank/DDBJ databases">
        <authorList>
            <consortium name="DOE Joint Genome Institute"/>
            <person name="Ahrendt S."/>
            <person name="Riley R."/>
            <person name="Andreopoulos W."/>
            <person name="Labutti K."/>
            <person name="Pangilinan J."/>
            <person name="Ruiz-Duenas F.J."/>
            <person name="Barrasa J.M."/>
            <person name="Sanchez-Garcia M."/>
            <person name="Camarero S."/>
            <person name="Miyauchi S."/>
            <person name="Serrano A."/>
            <person name="Linde D."/>
            <person name="Babiker R."/>
            <person name="Drula E."/>
            <person name="Ayuso-Fernandez I."/>
            <person name="Pacheco R."/>
            <person name="Padilla G."/>
            <person name="Ferreira P."/>
            <person name="Barriuso J."/>
            <person name="Kellner H."/>
            <person name="Castanera R."/>
            <person name="Alfaro M."/>
            <person name="Ramirez L."/>
            <person name="Pisabarro A.G."/>
            <person name="Kuo A."/>
            <person name="Tritt A."/>
            <person name="Lipzen A."/>
            <person name="He G."/>
            <person name="Yan M."/>
            <person name="Ng V."/>
            <person name="Cullen D."/>
            <person name="Martin F."/>
            <person name="Rosso M.-N."/>
            <person name="Henrissat B."/>
            <person name="Hibbett D."/>
            <person name="Martinez A.T."/>
            <person name="Grigoriev I.V."/>
        </authorList>
    </citation>
    <scope>NUCLEOTIDE SEQUENCE</scope>
    <source>
        <strain evidence="7">AH 40177</strain>
    </source>
</reference>
<keyword evidence="4" id="KW-0539">Nucleus</keyword>
<dbReference type="Gene3D" id="4.10.240.10">
    <property type="entry name" value="Zn(2)-C6 fungal-type DNA-binding domain"/>
    <property type="match status" value="1"/>
</dbReference>
<protein>
    <recommendedName>
        <fullName evidence="6">Zn(2)-C6 fungal-type domain-containing protein</fullName>
    </recommendedName>
</protein>
<dbReference type="PANTHER" id="PTHR31069">
    <property type="entry name" value="OLEATE-ACTIVATED TRANSCRIPTION FACTOR 1-RELATED"/>
    <property type="match status" value="1"/>
</dbReference>
<dbReference type="InterPro" id="IPR050675">
    <property type="entry name" value="OAF3"/>
</dbReference>
<dbReference type="Pfam" id="PF00172">
    <property type="entry name" value="Zn_clus"/>
    <property type="match status" value="1"/>
</dbReference>
<keyword evidence="3" id="KW-0804">Transcription</keyword>
<name>A0A9P5U704_9AGAR</name>
<dbReference type="PROSITE" id="PS50048">
    <property type="entry name" value="ZN2_CY6_FUNGAL_2"/>
    <property type="match status" value="1"/>
</dbReference>
<keyword evidence="2" id="KW-0238">DNA-binding</keyword>
<evidence type="ECO:0000256" key="1">
    <source>
        <dbReference type="ARBA" id="ARBA00023015"/>
    </source>
</evidence>
<evidence type="ECO:0000313" key="7">
    <source>
        <dbReference type="EMBL" id="KAF9068299.1"/>
    </source>
</evidence>
<dbReference type="AlphaFoldDB" id="A0A9P5U704"/>
<evidence type="ECO:0000259" key="6">
    <source>
        <dbReference type="PROSITE" id="PS50048"/>
    </source>
</evidence>
<evidence type="ECO:0000256" key="3">
    <source>
        <dbReference type="ARBA" id="ARBA00023163"/>
    </source>
</evidence>
<gene>
    <name evidence="7" type="ORF">BDP27DRAFT_1327421</name>
</gene>
<sequence>MSSSSKLRRTALACTKCRERKCKCSGELPSCQRCASRNLICQYAGSSRGRSSEKYTSVELRSAPTPAVQHDNHAQMLEARTYACLPPPQRNDYEQSSFYLPASAPYTHDHLMITPHNGVLYASDNSFRSQPGHNHSGPRFFDLPHTPVSAPNYYHGLPTSPQGADEIAWLSSQNEASPIFPLSDSPDNNPSSSNHHPSLEGSILLQPLTRTSSL</sequence>
<keyword evidence="8" id="KW-1185">Reference proteome</keyword>
<dbReference type="GO" id="GO:0008270">
    <property type="term" value="F:zinc ion binding"/>
    <property type="evidence" value="ECO:0007669"/>
    <property type="project" value="InterPro"/>
</dbReference>
<dbReference type="PANTHER" id="PTHR31069:SF32">
    <property type="entry name" value="ARGININE METABOLISM REGULATION PROTEIN II"/>
    <property type="match status" value="1"/>
</dbReference>
<keyword evidence="1" id="KW-0805">Transcription regulation</keyword>
<dbReference type="PROSITE" id="PS00463">
    <property type="entry name" value="ZN2_CY6_FUNGAL_1"/>
    <property type="match status" value="1"/>
</dbReference>
<dbReference type="OrthoDB" id="2441642at2759"/>
<dbReference type="CDD" id="cd00067">
    <property type="entry name" value="GAL4"/>
    <property type="match status" value="1"/>
</dbReference>
<evidence type="ECO:0000256" key="4">
    <source>
        <dbReference type="ARBA" id="ARBA00023242"/>
    </source>
</evidence>
<proteinExistence type="predicted"/>
<dbReference type="SUPFAM" id="SSF57701">
    <property type="entry name" value="Zn2/Cys6 DNA-binding domain"/>
    <property type="match status" value="1"/>
</dbReference>
<dbReference type="InterPro" id="IPR036864">
    <property type="entry name" value="Zn2-C6_fun-type_DNA-bd_sf"/>
</dbReference>
<feature type="domain" description="Zn(2)-C6 fungal-type" evidence="6">
    <location>
        <begin position="13"/>
        <end position="43"/>
    </location>
</feature>
<dbReference type="GO" id="GO:0000981">
    <property type="term" value="F:DNA-binding transcription factor activity, RNA polymerase II-specific"/>
    <property type="evidence" value="ECO:0007669"/>
    <property type="project" value="InterPro"/>
</dbReference>
<evidence type="ECO:0000256" key="2">
    <source>
        <dbReference type="ARBA" id="ARBA00023125"/>
    </source>
</evidence>
<dbReference type="EMBL" id="JADNRY010000062">
    <property type="protein sequence ID" value="KAF9068299.1"/>
    <property type="molecule type" value="Genomic_DNA"/>
</dbReference>
<dbReference type="SMART" id="SM00066">
    <property type="entry name" value="GAL4"/>
    <property type="match status" value="1"/>
</dbReference>
<comment type="caution">
    <text evidence="7">The sequence shown here is derived from an EMBL/GenBank/DDBJ whole genome shotgun (WGS) entry which is preliminary data.</text>
</comment>
<dbReference type="Proteomes" id="UP000772434">
    <property type="component" value="Unassembled WGS sequence"/>
</dbReference>
<dbReference type="PRINTS" id="PR00755">
    <property type="entry name" value="AFLATOXINBRP"/>
</dbReference>
<evidence type="ECO:0000313" key="8">
    <source>
        <dbReference type="Proteomes" id="UP000772434"/>
    </source>
</evidence>
<dbReference type="GO" id="GO:0003677">
    <property type="term" value="F:DNA binding"/>
    <property type="evidence" value="ECO:0007669"/>
    <property type="project" value="UniProtKB-KW"/>
</dbReference>
<feature type="compositionally biased region" description="Low complexity" evidence="5">
    <location>
        <begin position="181"/>
        <end position="196"/>
    </location>
</feature>
<evidence type="ECO:0000256" key="5">
    <source>
        <dbReference type="SAM" id="MobiDB-lite"/>
    </source>
</evidence>
<organism evidence="7 8">
    <name type="scientific">Rhodocollybia butyracea</name>
    <dbReference type="NCBI Taxonomy" id="206335"/>
    <lineage>
        <taxon>Eukaryota</taxon>
        <taxon>Fungi</taxon>
        <taxon>Dikarya</taxon>
        <taxon>Basidiomycota</taxon>
        <taxon>Agaricomycotina</taxon>
        <taxon>Agaricomycetes</taxon>
        <taxon>Agaricomycetidae</taxon>
        <taxon>Agaricales</taxon>
        <taxon>Marasmiineae</taxon>
        <taxon>Omphalotaceae</taxon>
        <taxon>Rhodocollybia</taxon>
    </lineage>
</organism>
<feature type="region of interest" description="Disordered" evidence="5">
    <location>
        <begin position="177"/>
        <end position="214"/>
    </location>
</feature>